<gene>
    <name evidence="1" type="ORF">C7380_10531</name>
</gene>
<sequence>MIIELLSIIEKNNISTYYEISKIMDKEVFEIKNLIFLLRDMNYIKFLNTETCISSNCRICSINSSCSIKTFVMPKIVLTEEGKNLLKYKN</sequence>
<name>A0AA45C7I6_9BACT</name>
<dbReference type="RefSeq" id="WP_109604320.1">
    <property type="nucleotide sequence ID" value="NZ_JAMHJO010000003.1"/>
</dbReference>
<proteinExistence type="predicted"/>
<comment type="caution">
    <text evidence="1">The sequence shown here is derived from an EMBL/GenBank/DDBJ whole genome shotgun (WGS) entry which is preliminary data.</text>
</comment>
<dbReference type="AlphaFoldDB" id="A0AA45C7I6"/>
<dbReference type="Proteomes" id="UP000245921">
    <property type="component" value="Unassembled WGS sequence"/>
</dbReference>
<reference evidence="1 2" key="1">
    <citation type="submission" date="2018-05" db="EMBL/GenBank/DDBJ databases">
        <title>Genomic Encyclopedia of Type Strains, Phase IV (KMG-IV): sequencing the most valuable type-strain genomes for metagenomic binning, comparative biology and taxonomic classification.</title>
        <authorList>
            <person name="Goeker M."/>
        </authorList>
    </citation>
    <scope>NUCLEOTIDE SEQUENCE [LARGE SCALE GENOMIC DNA]</scope>
    <source>
        <strain evidence="1 2">DSM 24906</strain>
    </source>
</reference>
<protein>
    <submittedName>
        <fullName evidence="1">Uncharacterized protein</fullName>
    </submittedName>
</protein>
<dbReference type="EMBL" id="QGGI01000005">
    <property type="protein sequence ID" value="PWJ95404.1"/>
    <property type="molecule type" value="Genomic_DNA"/>
</dbReference>
<evidence type="ECO:0000313" key="1">
    <source>
        <dbReference type="EMBL" id="PWJ95404.1"/>
    </source>
</evidence>
<organism evidence="1 2">
    <name type="scientific">Oceanotoga teriensis</name>
    <dbReference type="NCBI Taxonomy" id="515440"/>
    <lineage>
        <taxon>Bacteria</taxon>
        <taxon>Thermotogati</taxon>
        <taxon>Thermotogota</taxon>
        <taxon>Thermotogae</taxon>
        <taxon>Petrotogales</taxon>
        <taxon>Petrotogaceae</taxon>
        <taxon>Oceanotoga</taxon>
    </lineage>
</organism>
<keyword evidence="2" id="KW-1185">Reference proteome</keyword>
<accession>A0AA45C7I6</accession>
<evidence type="ECO:0000313" key="2">
    <source>
        <dbReference type="Proteomes" id="UP000245921"/>
    </source>
</evidence>